<reference evidence="2" key="1">
    <citation type="journal article" date="2019" name="Int. J. Syst. Evol. Microbiol.">
        <title>The Global Catalogue of Microorganisms (GCM) 10K type strain sequencing project: providing services to taxonomists for standard genome sequencing and annotation.</title>
        <authorList>
            <consortium name="The Broad Institute Genomics Platform"/>
            <consortium name="The Broad Institute Genome Sequencing Center for Infectious Disease"/>
            <person name="Wu L."/>
            <person name="Ma J."/>
        </authorList>
    </citation>
    <scope>NUCLEOTIDE SEQUENCE [LARGE SCALE GENOMIC DNA]</scope>
    <source>
        <strain evidence="2">JCM 17926</strain>
    </source>
</reference>
<evidence type="ECO:0000313" key="1">
    <source>
        <dbReference type="EMBL" id="GAA4434673.1"/>
    </source>
</evidence>
<sequence>MITILERPAEFSAVGGFLPNPVRYRIGTDSAFISATIHRADATVIGTLRASARNGEAVLDVSSYLRSELKPQIPVGLQVVEKAAGASAAFWCDFATGAGESVSDSEHVRYAVAAALPAGESDYSVYVIS</sequence>
<name>A0ABP8LT39_9BACT</name>
<dbReference type="Proteomes" id="UP001500552">
    <property type="component" value="Unassembled WGS sequence"/>
</dbReference>
<dbReference type="EMBL" id="BAABHC010000014">
    <property type="protein sequence ID" value="GAA4434673.1"/>
    <property type="molecule type" value="Genomic_DNA"/>
</dbReference>
<comment type="caution">
    <text evidence="1">The sequence shown here is derived from an EMBL/GenBank/DDBJ whole genome shotgun (WGS) entry which is preliminary data.</text>
</comment>
<organism evidence="1 2">
    <name type="scientific">Pontibacter saemangeumensis</name>
    <dbReference type="NCBI Taxonomy" id="1084525"/>
    <lineage>
        <taxon>Bacteria</taxon>
        <taxon>Pseudomonadati</taxon>
        <taxon>Bacteroidota</taxon>
        <taxon>Cytophagia</taxon>
        <taxon>Cytophagales</taxon>
        <taxon>Hymenobacteraceae</taxon>
        <taxon>Pontibacter</taxon>
    </lineage>
</organism>
<gene>
    <name evidence="1" type="ORF">GCM10023188_25880</name>
</gene>
<protein>
    <submittedName>
        <fullName evidence="1">Uncharacterized protein</fullName>
    </submittedName>
</protein>
<dbReference type="RefSeq" id="WP_345159622.1">
    <property type="nucleotide sequence ID" value="NZ_BAABHC010000014.1"/>
</dbReference>
<keyword evidence="2" id="KW-1185">Reference proteome</keyword>
<evidence type="ECO:0000313" key="2">
    <source>
        <dbReference type="Proteomes" id="UP001500552"/>
    </source>
</evidence>
<accession>A0ABP8LT39</accession>
<proteinExistence type="predicted"/>